<dbReference type="Proteomes" id="UP000548476">
    <property type="component" value="Unassembled WGS sequence"/>
</dbReference>
<accession>A0A841FCC3</accession>
<organism evidence="1 2">
    <name type="scientific">Phytomonospora endophytica</name>
    <dbReference type="NCBI Taxonomy" id="714109"/>
    <lineage>
        <taxon>Bacteria</taxon>
        <taxon>Bacillati</taxon>
        <taxon>Actinomycetota</taxon>
        <taxon>Actinomycetes</taxon>
        <taxon>Micromonosporales</taxon>
        <taxon>Micromonosporaceae</taxon>
        <taxon>Phytomonospora</taxon>
    </lineage>
</organism>
<sequence>MIRDLEVRLAEILGERLPAPFTGRVEAAPAPGAPGTEPRVVVAAVSAERVVGQLGGDGPRIVAGSSLPRRVLRLACVLTAVVEPADDAGREQQIAGLDALGYALDDPGLLKALDPPPATDPGFQLDRLDLTGLSAPTDPADGPVTATVAALGSFWPTGTTGASGPQVVEIRVRAGLAPVELVLPPDPFTAGGPAGTITLRVGGVGTLRLRETGPATEDFGKLALRLVAAGGKPGAGALSGGTAGAQPGVRLVDLSGGLASVTYTPPADAARDFLVVSLADADGGTSTELGRALLEVR</sequence>
<comment type="caution">
    <text evidence="1">The sequence shown here is derived from an EMBL/GenBank/DDBJ whole genome shotgun (WGS) entry which is preliminary data.</text>
</comment>
<dbReference type="AlphaFoldDB" id="A0A841FCC3"/>
<dbReference type="EMBL" id="JACHGT010000003">
    <property type="protein sequence ID" value="MBB6033916.1"/>
    <property type="molecule type" value="Genomic_DNA"/>
</dbReference>
<name>A0A841FCC3_9ACTN</name>
<reference evidence="1 2" key="1">
    <citation type="submission" date="2020-08" db="EMBL/GenBank/DDBJ databases">
        <title>Genomic Encyclopedia of Type Strains, Phase IV (KMG-IV): sequencing the most valuable type-strain genomes for metagenomic binning, comparative biology and taxonomic classification.</title>
        <authorList>
            <person name="Goeker M."/>
        </authorList>
    </citation>
    <scope>NUCLEOTIDE SEQUENCE [LARGE SCALE GENOMIC DNA]</scope>
    <source>
        <strain evidence="1 2">YIM 65646</strain>
    </source>
</reference>
<keyword evidence="2" id="KW-1185">Reference proteome</keyword>
<proteinExistence type="predicted"/>
<evidence type="ECO:0000313" key="1">
    <source>
        <dbReference type="EMBL" id="MBB6033916.1"/>
    </source>
</evidence>
<dbReference type="RefSeq" id="WP_184786765.1">
    <property type="nucleotide sequence ID" value="NZ_BONT01000013.1"/>
</dbReference>
<protein>
    <submittedName>
        <fullName evidence="1">Uncharacterized protein</fullName>
    </submittedName>
</protein>
<evidence type="ECO:0000313" key="2">
    <source>
        <dbReference type="Proteomes" id="UP000548476"/>
    </source>
</evidence>
<gene>
    <name evidence="1" type="ORF">HNR73_001766</name>
</gene>